<proteinExistence type="predicted"/>
<organism evidence="2 3">
    <name type="scientific">Candidatus Yanofskybacteria bacterium GW2011_GWA1_48_10</name>
    <dbReference type="NCBI Taxonomy" id="1619022"/>
    <lineage>
        <taxon>Bacteria</taxon>
        <taxon>Candidatus Yanofskyibacteriota</taxon>
    </lineage>
</organism>
<evidence type="ECO:0000313" key="3">
    <source>
        <dbReference type="Proteomes" id="UP000034403"/>
    </source>
</evidence>
<dbReference type="EMBL" id="LCPC01000001">
    <property type="protein sequence ID" value="KKU90159.1"/>
    <property type="molecule type" value="Genomic_DNA"/>
</dbReference>
<dbReference type="AlphaFoldDB" id="A0A0G1U7V6"/>
<gene>
    <name evidence="2" type="ORF">UY20_C0001G0010</name>
</gene>
<dbReference type="Proteomes" id="UP000034403">
    <property type="component" value="Unassembled WGS sequence"/>
</dbReference>
<protein>
    <submittedName>
        <fullName evidence="2">Uncharacterized protein</fullName>
    </submittedName>
</protein>
<evidence type="ECO:0000256" key="1">
    <source>
        <dbReference type="SAM" id="Coils"/>
    </source>
</evidence>
<sequence length="65" mass="7533">METPNNEIREARVKSAEEAVRQALDQLAKAETDDEVEVWANRLKQRKTDLRRIKESEPQLEEVAA</sequence>
<comment type="caution">
    <text evidence="2">The sequence shown here is derived from an EMBL/GenBank/DDBJ whole genome shotgun (WGS) entry which is preliminary data.</text>
</comment>
<name>A0A0G1U7V6_9BACT</name>
<accession>A0A0G1U7V6</accession>
<reference evidence="2 3" key="1">
    <citation type="journal article" date="2015" name="Nature">
        <title>rRNA introns, odd ribosomes, and small enigmatic genomes across a large radiation of phyla.</title>
        <authorList>
            <person name="Brown C.T."/>
            <person name="Hug L.A."/>
            <person name="Thomas B.C."/>
            <person name="Sharon I."/>
            <person name="Castelle C.J."/>
            <person name="Singh A."/>
            <person name="Wilkins M.J."/>
            <person name="Williams K.H."/>
            <person name="Banfield J.F."/>
        </authorList>
    </citation>
    <scope>NUCLEOTIDE SEQUENCE [LARGE SCALE GENOMIC DNA]</scope>
</reference>
<feature type="coiled-coil region" evidence="1">
    <location>
        <begin position="6"/>
        <end position="33"/>
    </location>
</feature>
<keyword evidence="1" id="KW-0175">Coiled coil</keyword>
<evidence type="ECO:0000313" key="2">
    <source>
        <dbReference type="EMBL" id="KKU90159.1"/>
    </source>
</evidence>